<dbReference type="AlphaFoldDB" id="A0A1S3D0Z3"/>
<dbReference type="Proteomes" id="UP000079169">
    <property type="component" value="Unplaced"/>
</dbReference>
<name>A0A1S3D0Z3_DIACI</name>
<dbReference type="KEGG" id="dci:103508291"/>
<evidence type="ECO:0000313" key="2">
    <source>
        <dbReference type="RefSeq" id="XP_008471056.2"/>
    </source>
</evidence>
<dbReference type="GeneID" id="103508291"/>
<proteinExistence type="predicted"/>
<sequence>MYISSLRDCRIYRSGNSGIITMIPLIQVGLFRNCLKCKLIISSRLCQQLSQQNDRITPIKMSFKVADTETPVDPDTKPIIIMHGLLGSKNNWNSLAKAIHRKTKKKGG</sequence>
<gene>
    <name evidence="2" type="primary">LOC103508291</name>
</gene>
<keyword evidence="1" id="KW-1185">Reference proteome</keyword>
<reference evidence="2" key="1">
    <citation type="submission" date="2025-08" db="UniProtKB">
        <authorList>
            <consortium name="RefSeq"/>
        </authorList>
    </citation>
    <scope>IDENTIFICATION</scope>
</reference>
<dbReference type="PaxDb" id="121845-A0A1S3D0Z3"/>
<dbReference type="RefSeq" id="XP_008471056.2">
    <property type="nucleotide sequence ID" value="XM_008472834.2"/>
</dbReference>
<accession>A0A1S3D0Z3</accession>
<evidence type="ECO:0000313" key="1">
    <source>
        <dbReference type="Proteomes" id="UP000079169"/>
    </source>
</evidence>
<organism evidence="1 2">
    <name type="scientific">Diaphorina citri</name>
    <name type="common">Asian citrus psyllid</name>
    <dbReference type="NCBI Taxonomy" id="121845"/>
    <lineage>
        <taxon>Eukaryota</taxon>
        <taxon>Metazoa</taxon>
        <taxon>Ecdysozoa</taxon>
        <taxon>Arthropoda</taxon>
        <taxon>Hexapoda</taxon>
        <taxon>Insecta</taxon>
        <taxon>Pterygota</taxon>
        <taxon>Neoptera</taxon>
        <taxon>Paraneoptera</taxon>
        <taxon>Hemiptera</taxon>
        <taxon>Sternorrhyncha</taxon>
        <taxon>Psylloidea</taxon>
        <taxon>Psyllidae</taxon>
        <taxon>Diaphorininae</taxon>
        <taxon>Diaphorina</taxon>
    </lineage>
</organism>
<protein>
    <submittedName>
        <fullName evidence="2">Protein ABHD11-like</fullName>
    </submittedName>
</protein>